<comment type="similarity">
    <text evidence="5">Belongs to the SURF1 family.</text>
</comment>
<dbReference type="OrthoDB" id="10040024at2759"/>
<gene>
    <name evidence="6" type="ORF">AOQ84DRAFT_304081</name>
</gene>
<dbReference type="EMBL" id="KV750884">
    <property type="protein sequence ID" value="OCL02757.1"/>
    <property type="molecule type" value="Genomic_DNA"/>
</dbReference>
<dbReference type="PANTHER" id="PTHR23427">
    <property type="entry name" value="SURFEIT LOCUS PROTEIN"/>
    <property type="match status" value="1"/>
</dbReference>
<evidence type="ECO:0000256" key="4">
    <source>
        <dbReference type="ARBA" id="ARBA00023136"/>
    </source>
</evidence>
<dbReference type="GO" id="GO:0005743">
    <property type="term" value="C:mitochondrial inner membrane"/>
    <property type="evidence" value="ECO:0007669"/>
    <property type="project" value="UniProtKB-SubCell"/>
</dbReference>
<protein>
    <recommendedName>
        <fullName evidence="5">SURF1-like protein</fullName>
    </recommendedName>
</protein>
<dbReference type="GO" id="GO:0033617">
    <property type="term" value="P:mitochondrial respiratory chain complex IV assembly"/>
    <property type="evidence" value="ECO:0007669"/>
    <property type="project" value="TreeGrafter"/>
</dbReference>
<accession>A0A8E2EPZ4</accession>
<proteinExistence type="inferred from homology"/>
<keyword evidence="2 5" id="KW-0812">Transmembrane</keyword>
<dbReference type="AlphaFoldDB" id="A0A8E2EPZ4"/>
<dbReference type="PROSITE" id="PS50895">
    <property type="entry name" value="SURF1"/>
    <property type="match status" value="1"/>
</dbReference>
<feature type="transmembrane region" description="Helical" evidence="5">
    <location>
        <begin position="78"/>
        <end position="96"/>
    </location>
</feature>
<dbReference type="InterPro" id="IPR002994">
    <property type="entry name" value="Surf1/Shy1"/>
</dbReference>
<dbReference type="Pfam" id="PF02104">
    <property type="entry name" value="SURF1"/>
    <property type="match status" value="1"/>
</dbReference>
<evidence type="ECO:0000256" key="2">
    <source>
        <dbReference type="ARBA" id="ARBA00022692"/>
    </source>
</evidence>
<keyword evidence="5" id="KW-0999">Mitochondrion inner membrane</keyword>
<dbReference type="CDD" id="cd06662">
    <property type="entry name" value="SURF1"/>
    <property type="match status" value="1"/>
</dbReference>
<dbReference type="Proteomes" id="UP000250140">
    <property type="component" value="Unassembled WGS sequence"/>
</dbReference>
<keyword evidence="3 5" id="KW-1133">Transmembrane helix</keyword>
<name>A0A8E2EPZ4_9PEZI</name>
<evidence type="ECO:0000313" key="6">
    <source>
        <dbReference type="EMBL" id="OCL02757.1"/>
    </source>
</evidence>
<reference evidence="6 7" key="1">
    <citation type="journal article" date="2016" name="Nat. Commun.">
        <title>Ectomycorrhizal ecology is imprinted in the genome of the dominant symbiotic fungus Cenococcum geophilum.</title>
        <authorList>
            <consortium name="DOE Joint Genome Institute"/>
            <person name="Peter M."/>
            <person name="Kohler A."/>
            <person name="Ohm R.A."/>
            <person name="Kuo A."/>
            <person name="Krutzmann J."/>
            <person name="Morin E."/>
            <person name="Arend M."/>
            <person name="Barry K.W."/>
            <person name="Binder M."/>
            <person name="Choi C."/>
            <person name="Clum A."/>
            <person name="Copeland A."/>
            <person name="Grisel N."/>
            <person name="Haridas S."/>
            <person name="Kipfer T."/>
            <person name="LaButti K."/>
            <person name="Lindquist E."/>
            <person name="Lipzen A."/>
            <person name="Maire R."/>
            <person name="Meier B."/>
            <person name="Mihaltcheva S."/>
            <person name="Molinier V."/>
            <person name="Murat C."/>
            <person name="Poggeler S."/>
            <person name="Quandt C.A."/>
            <person name="Sperisen C."/>
            <person name="Tritt A."/>
            <person name="Tisserant E."/>
            <person name="Crous P.W."/>
            <person name="Henrissat B."/>
            <person name="Nehls U."/>
            <person name="Egli S."/>
            <person name="Spatafora J.W."/>
            <person name="Grigoriev I.V."/>
            <person name="Martin F.M."/>
        </authorList>
    </citation>
    <scope>NUCLEOTIDE SEQUENCE [LARGE SCALE GENOMIC DNA]</scope>
    <source>
        <strain evidence="6 7">CBS 207.34</strain>
    </source>
</reference>
<keyword evidence="5" id="KW-0496">Mitochondrion</keyword>
<evidence type="ECO:0000256" key="3">
    <source>
        <dbReference type="ARBA" id="ARBA00022989"/>
    </source>
</evidence>
<dbReference type="PANTHER" id="PTHR23427:SF2">
    <property type="entry name" value="SURFEIT LOCUS PROTEIN 1"/>
    <property type="match status" value="1"/>
</dbReference>
<comment type="subcellular location">
    <subcellularLocation>
        <location evidence="1">Membrane</location>
    </subcellularLocation>
    <subcellularLocation>
        <location evidence="5">Mitochondrion inner membrane</location>
        <topology evidence="5">Multi-pass membrane protein</topology>
    </subcellularLocation>
</comment>
<evidence type="ECO:0000256" key="5">
    <source>
        <dbReference type="RuleBase" id="RU363076"/>
    </source>
</evidence>
<evidence type="ECO:0000313" key="7">
    <source>
        <dbReference type="Proteomes" id="UP000250140"/>
    </source>
</evidence>
<evidence type="ECO:0000256" key="1">
    <source>
        <dbReference type="ARBA" id="ARBA00004370"/>
    </source>
</evidence>
<comment type="function">
    <text evidence="5">Probably involved in the biogenesis of the COX complex.</text>
</comment>
<feature type="transmembrane region" description="Helical" evidence="5">
    <location>
        <begin position="286"/>
        <end position="305"/>
    </location>
</feature>
<keyword evidence="7" id="KW-1185">Reference proteome</keyword>
<sequence length="322" mass="37105">MNSSRRVLALLSKAPVQDGPNLACRLRRPQPSSFAHPIQCLRHAPQRRFAHNPADNPDFESILDKPVKLVQSGKKHGPGLIILAIIPITAFILGTWQVQRLSWKTDLIARFEDRLIRPPLPLPPHVDPDAIKDFDYRRVYATGRLRHDQEMLVGPRLHNGNDGYLVVTPLEREEKDSKILVCRGWISKEKKEQKDRKAGLPEGDVTVQGLLREPWKKNIFTPENHPERGEFYFPDVVEMAKWSGSQPVWIEETMRPDLLEAYDRESKGIPIGRPAEVNLRNNHTQYIFTWYALCACTSVMLWMVIRKPPSSTARRVRHSTQW</sequence>
<keyword evidence="4 5" id="KW-0472">Membrane</keyword>
<organism evidence="6 7">
    <name type="scientific">Glonium stellatum</name>
    <dbReference type="NCBI Taxonomy" id="574774"/>
    <lineage>
        <taxon>Eukaryota</taxon>
        <taxon>Fungi</taxon>
        <taxon>Dikarya</taxon>
        <taxon>Ascomycota</taxon>
        <taxon>Pezizomycotina</taxon>
        <taxon>Dothideomycetes</taxon>
        <taxon>Pleosporomycetidae</taxon>
        <taxon>Gloniales</taxon>
        <taxon>Gloniaceae</taxon>
        <taxon>Glonium</taxon>
    </lineage>
</organism>
<dbReference type="InterPro" id="IPR045214">
    <property type="entry name" value="Surf1/Surf4"/>
</dbReference>